<dbReference type="Proteomes" id="UP001178461">
    <property type="component" value="Chromosome 4"/>
</dbReference>
<feature type="region of interest" description="Disordered" evidence="1">
    <location>
        <begin position="60"/>
        <end position="80"/>
    </location>
</feature>
<dbReference type="AlphaFoldDB" id="A0AA35K8Z2"/>
<name>A0AA35K8Z2_9SAUR</name>
<protein>
    <submittedName>
        <fullName evidence="2">Uncharacterized protein</fullName>
    </submittedName>
</protein>
<reference evidence="2" key="1">
    <citation type="submission" date="2022-12" db="EMBL/GenBank/DDBJ databases">
        <authorList>
            <person name="Alioto T."/>
            <person name="Alioto T."/>
            <person name="Gomez Garrido J."/>
        </authorList>
    </citation>
    <scope>NUCLEOTIDE SEQUENCE</scope>
</reference>
<sequence>MDLGYKVYSHDDIEGSTITEVFEGICTSTKTVHEHISSLQEGKRHKLKSGRLSMLSRLNQVQKKKQKEDHQMNSANKIRN</sequence>
<dbReference type="EMBL" id="OX395129">
    <property type="protein sequence ID" value="CAI5772723.1"/>
    <property type="molecule type" value="Genomic_DNA"/>
</dbReference>
<organism evidence="2 3">
    <name type="scientific">Podarcis lilfordi</name>
    <name type="common">Lilford's wall lizard</name>
    <dbReference type="NCBI Taxonomy" id="74358"/>
    <lineage>
        <taxon>Eukaryota</taxon>
        <taxon>Metazoa</taxon>
        <taxon>Chordata</taxon>
        <taxon>Craniata</taxon>
        <taxon>Vertebrata</taxon>
        <taxon>Euteleostomi</taxon>
        <taxon>Lepidosauria</taxon>
        <taxon>Squamata</taxon>
        <taxon>Bifurcata</taxon>
        <taxon>Unidentata</taxon>
        <taxon>Episquamata</taxon>
        <taxon>Laterata</taxon>
        <taxon>Lacertibaenia</taxon>
        <taxon>Lacertidae</taxon>
        <taxon>Podarcis</taxon>
    </lineage>
</organism>
<evidence type="ECO:0000313" key="2">
    <source>
        <dbReference type="EMBL" id="CAI5772723.1"/>
    </source>
</evidence>
<keyword evidence="3" id="KW-1185">Reference proteome</keyword>
<evidence type="ECO:0000256" key="1">
    <source>
        <dbReference type="SAM" id="MobiDB-lite"/>
    </source>
</evidence>
<gene>
    <name evidence="2" type="ORF">PODLI_1B018974</name>
</gene>
<proteinExistence type="predicted"/>
<evidence type="ECO:0000313" key="3">
    <source>
        <dbReference type="Proteomes" id="UP001178461"/>
    </source>
</evidence>
<accession>A0AA35K8Z2</accession>